<reference evidence="1 2" key="4">
    <citation type="journal article" date="2011" name="BMC Genomics">
        <title>RNA-Seq improves annotation of protein-coding genes in the cucumber genome.</title>
        <authorList>
            <person name="Li Z."/>
            <person name="Zhang Z."/>
            <person name="Yan P."/>
            <person name="Huang S."/>
            <person name="Fei Z."/>
            <person name="Lin K."/>
        </authorList>
    </citation>
    <scope>NUCLEOTIDE SEQUENCE [LARGE SCALE GENOMIC DNA]</scope>
    <source>
        <strain evidence="2">cv. 9930</strain>
        <tissue evidence="1">Leaf</tissue>
    </source>
</reference>
<dbReference type="Proteomes" id="UP000029981">
    <property type="component" value="Unassembled WGS sequence"/>
</dbReference>
<evidence type="ECO:0000313" key="2">
    <source>
        <dbReference type="Proteomes" id="UP000029981"/>
    </source>
</evidence>
<proteinExistence type="predicted"/>
<name>A0ACB6HB61_CUCSA</name>
<feature type="non-terminal residue" evidence="1">
    <location>
        <position position="1"/>
    </location>
</feature>
<gene>
    <name evidence="1" type="ORF">Csa_023564</name>
</gene>
<reference evidence="1 2" key="2">
    <citation type="journal article" date="2009" name="PLoS ONE">
        <title>An integrated genetic and cytogenetic map of the cucumber genome.</title>
        <authorList>
            <person name="Ren Y."/>
            <person name="Zhang Z."/>
            <person name="Liu J."/>
            <person name="Staub J.E."/>
            <person name="Han Y."/>
            <person name="Cheng Z."/>
            <person name="Li X."/>
            <person name="Lu J."/>
            <person name="Miao H."/>
            <person name="Kang H."/>
            <person name="Xie B."/>
            <person name="Gu X."/>
            <person name="Wang X."/>
            <person name="Du Y."/>
            <person name="Jin W."/>
            <person name="Huang S."/>
        </authorList>
    </citation>
    <scope>NUCLEOTIDE SEQUENCE [LARGE SCALE GENOMIC DNA]</scope>
    <source>
        <strain evidence="2">cv. 9930</strain>
        <tissue evidence="1">Leaf</tissue>
    </source>
</reference>
<reference evidence="1 2" key="1">
    <citation type="journal article" date="2009" name="Nat. Genet.">
        <title>The genome of the cucumber, Cucumis sativus L.</title>
        <authorList>
            <person name="Huang S."/>
            <person name="Li R."/>
            <person name="Zhang Z."/>
            <person name="Li L."/>
            <person name="Gu X."/>
            <person name="Fan W."/>
            <person name="Lucas W.J."/>
            <person name="Wang X."/>
            <person name="Xie B."/>
            <person name="Ni P."/>
            <person name="Ren Y."/>
            <person name="Zhu H."/>
            <person name="Li J."/>
            <person name="Lin K."/>
            <person name="Jin W."/>
            <person name="Fei Z."/>
            <person name="Li G."/>
            <person name="Staub J."/>
            <person name="Kilian A."/>
            <person name="van der Vossen E.A."/>
            <person name="Wu Y."/>
            <person name="Guo J."/>
            <person name="He J."/>
            <person name="Jia Z."/>
            <person name="Ren Y."/>
            <person name="Tian G."/>
            <person name="Lu Y."/>
            <person name="Ruan J."/>
            <person name="Qian W."/>
            <person name="Wang M."/>
            <person name="Huang Q."/>
            <person name="Li B."/>
            <person name="Xuan Z."/>
            <person name="Cao J."/>
            <person name="Asan"/>
            <person name="Wu Z."/>
            <person name="Zhang J."/>
            <person name="Cai Q."/>
            <person name="Bai Y."/>
            <person name="Zhao B."/>
            <person name="Han Y."/>
            <person name="Li Y."/>
            <person name="Li X."/>
            <person name="Wang S."/>
            <person name="Shi Q."/>
            <person name="Liu S."/>
            <person name="Cho W.K."/>
            <person name="Kim J.Y."/>
            <person name="Xu Y."/>
            <person name="Heller-Uszynska K."/>
            <person name="Miao H."/>
            <person name="Cheng Z."/>
            <person name="Zhang S."/>
            <person name="Wu J."/>
            <person name="Yang Y."/>
            <person name="Kang H."/>
            <person name="Li M."/>
            <person name="Liang H."/>
            <person name="Ren X."/>
            <person name="Shi Z."/>
            <person name="Wen M."/>
            <person name="Jian M."/>
            <person name="Yang H."/>
            <person name="Zhang G."/>
            <person name="Yang Z."/>
            <person name="Chen R."/>
            <person name="Liu S."/>
            <person name="Li J."/>
            <person name="Ma L."/>
            <person name="Liu H."/>
            <person name="Zhou Y."/>
            <person name="Zhao J."/>
            <person name="Fang X."/>
            <person name="Li G."/>
            <person name="Fang L."/>
            <person name="Li Y."/>
            <person name="Liu D."/>
            <person name="Zheng H."/>
            <person name="Zhang Y."/>
            <person name="Qin N."/>
            <person name="Li Z."/>
            <person name="Yang G."/>
            <person name="Yang S."/>
            <person name="Bolund L."/>
            <person name="Kristiansen K."/>
            <person name="Zheng H."/>
            <person name="Li S."/>
            <person name="Zhang X."/>
            <person name="Yang H."/>
            <person name="Wang J."/>
            <person name="Sun R."/>
            <person name="Zhang B."/>
            <person name="Jiang S."/>
            <person name="Wang J."/>
            <person name="Du Y."/>
            <person name="Li S."/>
        </authorList>
    </citation>
    <scope>NUCLEOTIDE SEQUENCE [LARGE SCALE GENOMIC DNA]</scope>
    <source>
        <strain evidence="2">cv. 9930</strain>
        <tissue evidence="1">Leaf</tissue>
    </source>
</reference>
<sequence>LIILLQLQPYLMIAMVVPMLKSWWTCSQEEIVVYLFQ</sequence>
<organism evidence="1 2">
    <name type="scientific">Cucumis sativus</name>
    <name type="common">Cucumber</name>
    <dbReference type="NCBI Taxonomy" id="3659"/>
    <lineage>
        <taxon>Eukaryota</taxon>
        <taxon>Viridiplantae</taxon>
        <taxon>Streptophyta</taxon>
        <taxon>Embryophyta</taxon>
        <taxon>Tracheophyta</taxon>
        <taxon>Spermatophyta</taxon>
        <taxon>Magnoliopsida</taxon>
        <taxon>eudicotyledons</taxon>
        <taxon>Gunneridae</taxon>
        <taxon>Pentapetalae</taxon>
        <taxon>rosids</taxon>
        <taxon>fabids</taxon>
        <taxon>Cucurbitales</taxon>
        <taxon>Cucurbitaceae</taxon>
        <taxon>Benincaseae</taxon>
        <taxon>Cucumis</taxon>
    </lineage>
</organism>
<dbReference type="EMBL" id="ACHR03000082">
    <property type="protein sequence ID" value="KAE8637122.1"/>
    <property type="molecule type" value="Genomic_DNA"/>
</dbReference>
<reference evidence="1 2" key="3">
    <citation type="journal article" date="2010" name="BMC Genomics">
        <title>Transcriptome sequencing and comparative analysis of cucumber flowers with different sex types.</title>
        <authorList>
            <person name="Guo S."/>
            <person name="Zheng Y."/>
            <person name="Joung J.G."/>
            <person name="Liu S."/>
            <person name="Zhang Z."/>
            <person name="Crasta O.R."/>
            <person name="Sobral B.W."/>
            <person name="Xu Y."/>
            <person name="Huang S."/>
            <person name="Fei Z."/>
        </authorList>
    </citation>
    <scope>NUCLEOTIDE SEQUENCE [LARGE SCALE GENOMIC DNA]</scope>
    <source>
        <strain evidence="2">cv. 9930</strain>
        <tissue evidence="1">Leaf</tissue>
    </source>
</reference>
<protein>
    <submittedName>
        <fullName evidence="1">Uncharacterized protein</fullName>
    </submittedName>
</protein>
<keyword evidence="2" id="KW-1185">Reference proteome</keyword>
<evidence type="ECO:0000313" key="1">
    <source>
        <dbReference type="EMBL" id="KAE8637122.1"/>
    </source>
</evidence>
<accession>A0ACB6HB61</accession>
<reference evidence="1 2" key="5">
    <citation type="journal article" date="2019" name="Gigascience">
        <title>A chromosome-scale genome assembly of cucumber (Cucumis sativus L.).</title>
        <authorList>
            <person name="Li Q."/>
            <person name="Li H."/>
            <person name="Huang W."/>
            <person name="Xu Y."/>
            <person name="Zhou Q."/>
            <person name="Wang S."/>
            <person name="Ruan J."/>
            <person name="Huang S."/>
            <person name="Zhang Z."/>
        </authorList>
    </citation>
    <scope>NUCLEOTIDE SEQUENCE [LARGE SCALE GENOMIC DNA]</scope>
    <source>
        <strain evidence="2">cv. 9930</strain>
        <tissue evidence="1">Leaf</tissue>
    </source>
</reference>
<comment type="caution">
    <text evidence="1">The sequence shown here is derived from an EMBL/GenBank/DDBJ whole genome shotgun (WGS) entry which is preliminary data.</text>
</comment>